<dbReference type="Proteomes" id="UP000035682">
    <property type="component" value="Unplaced"/>
</dbReference>
<accession>A0A090L3S5</accession>
<protein>
    <submittedName>
        <fullName evidence="1 3">Uncharacterized protein</fullName>
    </submittedName>
</protein>
<dbReference type="AlphaFoldDB" id="A0A090L3S5"/>
<evidence type="ECO:0000313" key="3">
    <source>
        <dbReference type="WBParaSite" id="SRAE_1000099700.1"/>
    </source>
</evidence>
<reference evidence="1 2" key="1">
    <citation type="submission" date="2014-09" db="EMBL/GenBank/DDBJ databases">
        <authorList>
            <person name="Martin A.A."/>
        </authorList>
    </citation>
    <scope>NUCLEOTIDE SEQUENCE</scope>
    <source>
        <strain evidence="2">ED321</strain>
        <strain evidence="1">ED321 Heterogonic</strain>
    </source>
</reference>
<evidence type="ECO:0000313" key="1">
    <source>
        <dbReference type="EMBL" id="CEF62727.1"/>
    </source>
</evidence>
<sequence>MDTFNSTLFFDNDTNKNTRKINIAQSISMIVNDFPKNDKKFVLKEIDKELLTEADKINAHFKKIGRSVRETSPYINSNKANFISITAETLVDKHLIPQIKKELGVDSNNSKKKKQVVRDISLPRINTVDVRCYSKKKEIKKEKSDFKLVSINKK</sequence>
<name>A0A090L3S5_STRRB</name>
<dbReference type="GeneID" id="36375092"/>
<proteinExistence type="predicted"/>
<reference evidence="3" key="2">
    <citation type="submission" date="2020-12" db="UniProtKB">
        <authorList>
            <consortium name="WormBaseParasite"/>
        </authorList>
    </citation>
    <scope>IDENTIFICATION</scope>
</reference>
<dbReference type="WBParaSite" id="SRAE_1000099700.1">
    <property type="protein sequence ID" value="SRAE_1000099700.1"/>
    <property type="gene ID" value="WBGene00257597"/>
</dbReference>
<evidence type="ECO:0000313" key="2">
    <source>
        <dbReference type="Proteomes" id="UP000035682"/>
    </source>
</evidence>
<keyword evidence="2" id="KW-1185">Reference proteome</keyword>
<organism evidence="1">
    <name type="scientific">Strongyloides ratti</name>
    <name type="common">Parasitic roundworm</name>
    <dbReference type="NCBI Taxonomy" id="34506"/>
    <lineage>
        <taxon>Eukaryota</taxon>
        <taxon>Metazoa</taxon>
        <taxon>Ecdysozoa</taxon>
        <taxon>Nematoda</taxon>
        <taxon>Chromadorea</taxon>
        <taxon>Rhabditida</taxon>
        <taxon>Tylenchina</taxon>
        <taxon>Panagrolaimomorpha</taxon>
        <taxon>Strongyloidoidea</taxon>
        <taxon>Strongyloididae</taxon>
        <taxon>Strongyloides</taxon>
    </lineage>
</organism>
<evidence type="ECO:0000313" key="4">
    <source>
        <dbReference type="WormBase" id="SRAE_1000099700"/>
    </source>
</evidence>
<gene>
    <name evidence="1 3 4" type="ORF">SRAE_1000099700</name>
</gene>
<dbReference type="WormBase" id="SRAE_1000099700">
    <property type="protein sequence ID" value="SRP08574"/>
    <property type="gene ID" value="WBGene00257597"/>
</dbReference>
<dbReference type="CTD" id="36375092"/>
<dbReference type="EMBL" id="LN609528">
    <property type="protein sequence ID" value="CEF62727.1"/>
    <property type="molecule type" value="Genomic_DNA"/>
</dbReference>
<dbReference type="RefSeq" id="XP_024501929.1">
    <property type="nucleotide sequence ID" value="XM_024647897.1"/>
</dbReference>